<dbReference type="STRING" id="195883.A0A482XSL3"/>
<organism evidence="13 14">
    <name type="scientific">Laodelphax striatellus</name>
    <name type="common">Small brown planthopper</name>
    <name type="synonym">Delphax striatella</name>
    <dbReference type="NCBI Taxonomy" id="195883"/>
    <lineage>
        <taxon>Eukaryota</taxon>
        <taxon>Metazoa</taxon>
        <taxon>Ecdysozoa</taxon>
        <taxon>Arthropoda</taxon>
        <taxon>Hexapoda</taxon>
        <taxon>Insecta</taxon>
        <taxon>Pterygota</taxon>
        <taxon>Neoptera</taxon>
        <taxon>Paraneoptera</taxon>
        <taxon>Hemiptera</taxon>
        <taxon>Auchenorrhyncha</taxon>
        <taxon>Fulgoroidea</taxon>
        <taxon>Delphacidae</taxon>
        <taxon>Criomorphinae</taxon>
        <taxon>Laodelphax</taxon>
    </lineage>
</organism>
<comment type="caution">
    <text evidence="13">The sequence shown here is derived from an EMBL/GenBank/DDBJ whole genome shotgun (WGS) entry which is preliminary data.</text>
</comment>
<evidence type="ECO:0000256" key="6">
    <source>
        <dbReference type="ARBA" id="ARBA00022976"/>
    </source>
</evidence>
<reference evidence="13 14" key="1">
    <citation type="journal article" date="2017" name="Gigascience">
        <title>Genome sequence of the small brown planthopper, Laodelphax striatellus.</title>
        <authorList>
            <person name="Zhu J."/>
            <person name="Jiang F."/>
            <person name="Wang X."/>
            <person name="Yang P."/>
            <person name="Bao Y."/>
            <person name="Zhao W."/>
            <person name="Wang W."/>
            <person name="Lu H."/>
            <person name="Wang Q."/>
            <person name="Cui N."/>
            <person name="Li J."/>
            <person name="Chen X."/>
            <person name="Luo L."/>
            <person name="Yu J."/>
            <person name="Kang L."/>
            <person name="Cui F."/>
        </authorList>
    </citation>
    <scope>NUCLEOTIDE SEQUENCE [LARGE SCALE GENOMIC DNA]</scope>
    <source>
        <strain evidence="13">Lst14</strain>
    </source>
</reference>
<dbReference type="FunCoup" id="A0A482XSL3">
    <property type="interactions" value="1859"/>
</dbReference>
<keyword evidence="14" id="KW-1185">Reference proteome</keyword>
<dbReference type="GO" id="GO:0007220">
    <property type="term" value="P:Notch receptor processing"/>
    <property type="evidence" value="ECO:0007669"/>
    <property type="project" value="TreeGrafter"/>
</dbReference>
<dbReference type="Gene3D" id="3.40.630.10">
    <property type="entry name" value="Zn peptidases"/>
    <property type="match status" value="1"/>
</dbReference>
<evidence type="ECO:0000313" key="13">
    <source>
        <dbReference type="EMBL" id="RZF49003.1"/>
    </source>
</evidence>
<evidence type="ECO:0000256" key="10">
    <source>
        <dbReference type="SAM" id="Phobius"/>
    </source>
</evidence>
<dbReference type="GO" id="GO:0007219">
    <property type="term" value="P:Notch signaling pathway"/>
    <property type="evidence" value="ECO:0007669"/>
    <property type="project" value="UniProtKB-KW"/>
</dbReference>
<gene>
    <name evidence="13" type="ORF">LSTR_LSTR014532</name>
</gene>
<name>A0A482XSL3_LAOST</name>
<evidence type="ECO:0000256" key="4">
    <source>
        <dbReference type="ARBA" id="ARBA00022692"/>
    </source>
</evidence>
<evidence type="ECO:0000313" key="14">
    <source>
        <dbReference type="Proteomes" id="UP000291343"/>
    </source>
</evidence>
<dbReference type="GO" id="GO:0005886">
    <property type="term" value="C:plasma membrane"/>
    <property type="evidence" value="ECO:0007669"/>
    <property type="project" value="UniProtKB-ARBA"/>
</dbReference>
<dbReference type="AlphaFoldDB" id="A0A482XSL3"/>
<dbReference type="EMBL" id="QKKF02000576">
    <property type="protein sequence ID" value="RZF49003.1"/>
    <property type="molecule type" value="Genomic_DNA"/>
</dbReference>
<evidence type="ECO:0000256" key="9">
    <source>
        <dbReference type="ARBA" id="ARBA00023180"/>
    </source>
</evidence>
<evidence type="ECO:0000256" key="1">
    <source>
        <dbReference type="ARBA" id="ARBA00004479"/>
    </source>
</evidence>
<dbReference type="PANTHER" id="PTHR21092:SF0">
    <property type="entry name" value="NICASTRIN"/>
    <property type="match status" value="1"/>
</dbReference>
<evidence type="ECO:0000256" key="8">
    <source>
        <dbReference type="ARBA" id="ARBA00023136"/>
    </source>
</evidence>
<comment type="similarity">
    <text evidence="2">Belongs to the nicastrin family.</text>
</comment>
<feature type="signal peptide" evidence="11">
    <location>
        <begin position="1"/>
        <end position="22"/>
    </location>
</feature>
<proteinExistence type="inferred from homology"/>
<evidence type="ECO:0000256" key="3">
    <source>
        <dbReference type="ARBA" id="ARBA00015303"/>
    </source>
</evidence>
<keyword evidence="5 11" id="KW-0732">Signal</keyword>
<keyword evidence="7 10" id="KW-1133">Transmembrane helix</keyword>
<dbReference type="SMR" id="A0A482XSL3"/>
<evidence type="ECO:0000256" key="2">
    <source>
        <dbReference type="ARBA" id="ARBA00007717"/>
    </source>
</evidence>
<protein>
    <recommendedName>
        <fullName evidence="3">Nicastrin</fullName>
    </recommendedName>
</protein>
<dbReference type="GO" id="GO:0016485">
    <property type="term" value="P:protein processing"/>
    <property type="evidence" value="ECO:0007669"/>
    <property type="project" value="InterPro"/>
</dbReference>
<evidence type="ECO:0000256" key="11">
    <source>
        <dbReference type="SAM" id="SignalP"/>
    </source>
</evidence>
<dbReference type="OrthoDB" id="755951at2759"/>
<evidence type="ECO:0000256" key="5">
    <source>
        <dbReference type="ARBA" id="ARBA00022729"/>
    </source>
</evidence>
<accession>A0A482XSL3</accession>
<evidence type="ECO:0000256" key="7">
    <source>
        <dbReference type="ARBA" id="ARBA00022989"/>
    </source>
</evidence>
<sequence length="665" mass="74621">MNLVLFSLCALHFLLNLISVSCERQDINALLYEKFDKAASCFRLLNGTHQFGCSSSVSGSLGVIHFIQNEHDIDWLINNAKAGPYMAVVPPKIFNQRNLMLELQSSKDISGILLAINGSSDRPEYFSPDDTCPNRYSGEGTCSEAWNPEGTSLLLVDWGKPMFVVKDPVVISKMHECFLKFNQPFDDSQIHKSLCSLQMKSHMHAAVDTPTCIRRSNSITFVFNPLSYCDGMGDKNIISTLEPIKKPDNRSILLFSTRLDTASMFDGVMLGAMSTMTGLVTFLATAKLLSSMLPANSSYERNVMFAMFNGEMYDYIGSGRTVYDITQNTFPKTSNPIGFEHIGLMVDVSQLSKSTQLYCHTKKMNNDVDLLTKDFCRSLETNAVKPVTVSTEVDEELPPSSVHPFLKKDKNIPAVVLANHAKQFINRYYNGLMDNASNIEYRYYNSSDIPEGSVQDALAKISTSLARSLYEWVTKKRYSGSEVVKPDIIDELLHCYLESRNCKIFKDANAPEEKLTADLTPLYVGVYKSVNPITKLTALTHVYFTGRDVNISESNCKSSVDDYSYYWISGQSGKGECKQTTVQLLKALSPAFEIDGYDWTSREYSTWSESVWQEMSLRMFLKPSGQQEMVTLIIGLVTLVLSFVTVYWLKSQAHLLFQIEVGVAC</sequence>
<dbReference type="Pfam" id="PF05450">
    <property type="entry name" value="Nicastrin"/>
    <property type="match status" value="1"/>
</dbReference>
<keyword evidence="8 10" id="KW-0472">Membrane</keyword>
<dbReference type="PANTHER" id="PTHR21092">
    <property type="entry name" value="NICASTRIN"/>
    <property type="match status" value="1"/>
</dbReference>
<dbReference type="SUPFAM" id="SSF53187">
    <property type="entry name" value="Zn-dependent exopeptidases"/>
    <property type="match status" value="1"/>
</dbReference>
<keyword evidence="6" id="KW-0914">Notch signaling pathway</keyword>
<feature type="chain" id="PRO_5019817764" description="Nicastrin" evidence="11">
    <location>
        <begin position="23"/>
        <end position="665"/>
    </location>
</feature>
<keyword evidence="4 10" id="KW-0812">Transmembrane</keyword>
<keyword evidence="9" id="KW-0325">Glycoprotein</keyword>
<evidence type="ECO:0000259" key="12">
    <source>
        <dbReference type="Pfam" id="PF18266"/>
    </source>
</evidence>
<dbReference type="Proteomes" id="UP000291343">
    <property type="component" value="Unassembled WGS sequence"/>
</dbReference>
<dbReference type="InterPro" id="IPR008710">
    <property type="entry name" value="Nicastrin"/>
</dbReference>
<dbReference type="InParanoid" id="A0A482XSL3"/>
<dbReference type="Pfam" id="PF18266">
    <property type="entry name" value="Ncstrn_small"/>
    <property type="match status" value="1"/>
</dbReference>
<dbReference type="InterPro" id="IPR041084">
    <property type="entry name" value="Ncstrn_small"/>
</dbReference>
<feature type="domain" description="Nicastrin small lobe" evidence="12">
    <location>
        <begin position="40"/>
        <end position="205"/>
    </location>
</feature>
<comment type="subcellular location">
    <subcellularLocation>
        <location evidence="1">Membrane</location>
        <topology evidence="1">Single-pass type I membrane protein</topology>
    </subcellularLocation>
</comment>
<feature type="transmembrane region" description="Helical" evidence="10">
    <location>
        <begin position="629"/>
        <end position="649"/>
    </location>
</feature>